<feature type="domain" description="Alcohol dehydrogenase iron-type/glycerol dehydrogenase GldA" evidence="4">
    <location>
        <begin position="12"/>
        <end position="153"/>
    </location>
</feature>
<sequence length="353" mass="36225">MRDFVLDQPGGRVVFGAGSLDAVPGEVRALGAERVMLVNDRHSRTTAETVAARLPGLVVARVGRTATHVPEHLAADAVRLARESGADLLVCVGGGSATGLAKAVALETRLRILAVPTTYAGSEMTPIWGLTGDGRKRTGRDPGVRPVCVVYDPVLTLGLPPALSAASGMNAMAHLVEAVYAPRVSPLTVTAAIEGAGALARALPGVVRDPADLAARDEALYGAWLAGWVLGTTTTGIHHRICHVLGGRYALPHAATHSAVLPYATAHNREAAGPSLAPLARALGAEDAAAGLWDLAVSIGAPTSLAAVGMRERDLDEAAALVAAERPVAGVRDLLRAAYAGARPSQESNEVTP</sequence>
<dbReference type="InterPro" id="IPR039697">
    <property type="entry name" value="Alcohol_dehydrogenase_Fe"/>
</dbReference>
<dbReference type="Proteomes" id="UP000552644">
    <property type="component" value="Unassembled WGS sequence"/>
</dbReference>
<protein>
    <submittedName>
        <fullName evidence="6">Alcohol dehydrogenase class IV</fullName>
    </submittedName>
</protein>
<evidence type="ECO:0000259" key="5">
    <source>
        <dbReference type="Pfam" id="PF25137"/>
    </source>
</evidence>
<dbReference type="GO" id="GO:0046872">
    <property type="term" value="F:metal ion binding"/>
    <property type="evidence" value="ECO:0007669"/>
    <property type="project" value="InterPro"/>
</dbReference>
<dbReference type="CDD" id="cd08177">
    <property type="entry name" value="MAR"/>
    <property type="match status" value="1"/>
</dbReference>
<feature type="domain" description="Fe-containing alcohol dehydrogenase-like C-terminal" evidence="5">
    <location>
        <begin position="165"/>
        <end position="325"/>
    </location>
</feature>
<evidence type="ECO:0000313" key="6">
    <source>
        <dbReference type="EMBL" id="MBB4918440.1"/>
    </source>
</evidence>
<keyword evidence="3" id="KW-0520">NAD</keyword>
<accession>A0A7W7QRJ0</accession>
<keyword evidence="7" id="KW-1185">Reference proteome</keyword>
<dbReference type="SUPFAM" id="SSF56796">
    <property type="entry name" value="Dehydroquinate synthase-like"/>
    <property type="match status" value="1"/>
</dbReference>
<dbReference type="GO" id="GO:0018506">
    <property type="term" value="F:maleylacetate reductase activity"/>
    <property type="evidence" value="ECO:0007669"/>
    <property type="project" value="InterPro"/>
</dbReference>
<dbReference type="Pfam" id="PF25137">
    <property type="entry name" value="ADH_Fe_C"/>
    <property type="match status" value="1"/>
</dbReference>
<dbReference type="InterPro" id="IPR034786">
    <property type="entry name" value="MAR"/>
</dbReference>
<dbReference type="Pfam" id="PF00465">
    <property type="entry name" value="Fe-ADH"/>
    <property type="match status" value="1"/>
</dbReference>
<evidence type="ECO:0000256" key="1">
    <source>
        <dbReference type="ARBA" id="ARBA00007358"/>
    </source>
</evidence>
<proteinExistence type="inferred from homology"/>
<dbReference type="Gene3D" id="1.20.1090.10">
    <property type="entry name" value="Dehydroquinate synthase-like - alpha domain"/>
    <property type="match status" value="1"/>
</dbReference>
<dbReference type="AlphaFoldDB" id="A0A7W7QRJ0"/>
<comment type="caution">
    <text evidence="6">The sequence shown here is derived from an EMBL/GenBank/DDBJ whole genome shotgun (WGS) entry which is preliminary data.</text>
</comment>
<gene>
    <name evidence="6" type="ORF">FHS44_005567</name>
</gene>
<organism evidence="6 7">
    <name type="scientific">Streptosporangium saharense</name>
    <dbReference type="NCBI Taxonomy" id="1706840"/>
    <lineage>
        <taxon>Bacteria</taxon>
        <taxon>Bacillati</taxon>
        <taxon>Actinomycetota</taxon>
        <taxon>Actinomycetes</taxon>
        <taxon>Streptosporangiales</taxon>
        <taxon>Streptosporangiaceae</taxon>
        <taxon>Streptosporangium</taxon>
    </lineage>
</organism>
<dbReference type="InterPro" id="IPR001670">
    <property type="entry name" value="ADH_Fe/GldA"/>
</dbReference>
<keyword evidence="2" id="KW-0560">Oxidoreductase</keyword>
<evidence type="ECO:0000313" key="7">
    <source>
        <dbReference type="Proteomes" id="UP000552644"/>
    </source>
</evidence>
<dbReference type="PANTHER" id="PTHR11496:SF102">
    <property type="entry name" value="ALCOHOL DEHYDROGENASE 4"/>
    <property type="match status" value="1"/>
</dbReference>
<dbReference type="InterPro" id="IPR056798">
    <property type="entry name" value="ADH_Fe_C"/>
</dbReference>
<evidence type="ECO:0000256" key="2">
    <source>
        <dbReference type="ARBA" id="ARBA00023002"/>
    </source>
</evidence>
<dbReference type="EMBL" id="JACHJP010000006">
    <property type="protein sequence ID" value="MBB4918440.1"/>
    <property type="molecule type" value="Genomic_DNA"/>
</dbReference>
<name>A0A7W7QRJ0_9ACTN</name>
<dbReference type="PANTHER" id="PTHR11496">
    <property type="entry name" value="ALCOHOL DEHYDROGENASE"/>
    <property type="match status" value="1"/>
</dbReference>
<comment type="similarity">
    <text evidence="1">Belongs to the iron-containing alcohol dehydrogenase family.</text>
</comment>
<dbReference type="RefSeq" id="WP_184719680.1">
    <property type="nucleotide sequence ID" value="NZ_JACHJP010000006.1"/>
</dbReference>
<dbReference type="Gene3D" id="3.40.50.1970">
    <property type="match status" value="1"/>
</dbReference>
<reference evidence="6 7" key="1">
    <citation type="submission" date="2020-08" db="EMBL/GenBank/DDBJ databases">
        <title>Genomic Encyclopedia of Type Strains, Phase III (KMG-III): the genomes of soil and plant-associated and newly described type strains.</title>
        <authorList>
            <person name="Whitman W."/>
        </authorList>
    </citation>
    <scope>NUCLEOTIDE SEQUENCE [LARGE SCALE GENOMIC DNA]</scope>
    <source>
        <strain evidence="6 7">CECT 8840</strain>
    </source>
</reference>
<dbReference type="GO" id="GO:0004022">
    <property type="term" value="F:alcohol dehydrogenase (NAD+) activity"/>
    <property type="evidence" value="ECO:0007669"/>
    <property type="project" value="TreeGrafter"/>
</dbReference>
<evidence type="ECO:0000256" key="3">
    <source>
        <dbReference type="ARBA" id="ARBA00023027"/>
    </source>
</evidence>
<evidence type="ECO:0000259" key="4">
    <source>
        <dbReference type="Pfam" id="PF00465"/>
    </source>
</evidence>